<organism evidence="1">
    <name type="scientific">Anguilla anguilla</name>
    <name type="common">European freshwater eel</name>
    <name type="synonym">Muraena anguilla</name>
    <dbReference type="NCBI Taxonomy" id="7936"/>
    <lineage>
        <taxon>Eukaryota</taxon>
        <taxon>Metazoa</taxon>
        <taxon>Chordata</taxon>
        <taxon>Craniata</taxon>
        <taxon>Vertebrata</taxon>
        <taxon>Euteleostomi</taxon>
        <taxon>Actinopterygii</taxon>
        <taxon>Neopterygii</taxon>
        <taxon>Teleostei</taxon>
        <taxon>Anguilliformes</taxon>
        <taxon>Anguillidae</taxon>
        <taxon>Anguilla</taxon>
    </lineage>
</organism>
<protein>
    <submittedName>
        <fullName evidence="1">Uncharacterized protein</fullName>
    </submittedName>
</protein>
<proteinExistence type="predicted"/>
<reference evidence="1" key="2">
    <citation type="journal article" date="2015" name="Fish Shellfish Immunol.">
        <title>Early steps in the European eel (Anguilla anguilla)-Vibrio vulnificus interaction in the gills: Role of the RtxA13 toxin.</title>
        <authorList>
            <person name="Callol A."/>
            <person name="Pajuelo D."/>
            <person name="Ebbesson L."/>
            <person name="Teles M."/>
            <person name="MacKenzie S."/>
            <person name="Amaro C."/>
        </authorList>
    </citation>
    <scope>NUCLEOTIDE SEQUENCE</scope>
</reference>
<dbReference type="AlphaFoldDB" id="A0A0E9SBW0"/>
<dbReference type="EMBL" id="GBXM01070382">
    <property type="protein sequence ID" value="JAH38195.1"/>
    <property type="molecule type" value="Transcribed_RNA"/>
</dbReference>
<reference evidence="1" key="1">
    <citation type="submission" date="2014-11" db="EMBL/GenBank/DDBJ databases">
        <authorList>
            <person name="Amaro Gonzalez C."/>
        </authorList>
    </citation>
    <scope>NUCLEOTIDE SEQUENCE</scope>
</reference>
<sequence>MLQITCTITNGAYSLISNTHILASNRFDQYSPKN</sequence>
<evidence type="ECO:0000313" key="1">
    <source>
        <dbReference type="EMBL" id="JAH38195.1"/>
    </source>
</evidence>
<name>A0A0E9SBW0_ANGAN</name>
<accession>A0A0E9SBW0</accession>